<feature type="domain" description="GAF" evidence="2">
    <location>
        <begin position="130"/>
        <end position="232"/>
    </location>
</feature>
<dbReference type="Gene3D" id="3.30.450.40">
    <property type="match status" value="1"/>
</dbReference>
<dbReference type="OrthoDB" id="3928741at2"/>
<organism evidence="3 4">
    <name type="scientific">Gordonia soli NBRC 108243</name>
    <dbReference type="NCBI Taxonomy" id="1223545"/>
    <lineage>
        <taxon>Bacteria</taxon>
        <taxon>Bacillati</taxon>
        <taxon>Actinomycetota</taxon>
        <taxon>Actinomycetes</taxon>
        <taxon>Mycobacteriales</taxon>
        <taxon>Gordoniaceae</taxon>
        <taxon>Gordonia</taxon>
    </lineage>
</organism>
<dbReference type="Proteomes" id="UP000011666">
    <property type="component" value="Unassembled WGS sequence"/>
</dbReference>
<dbReference type="RefSeq" id="WP_007621907.1">
    <property type="nucleotide sequence ID" value="NZ_BANX01000020.1"/>
</dbReference>
<comment type="caution">
    <text evidence="3">The sequence shown here is derived from an EMBL/GenBank/DDBJ whole genome shotgun (WGS) entry which is preliminary data.</text>
</comment>
<gene>
    <name evidence="3" type="ORF">GS4_20_02170</name>
</gene>
<feature type="region of interest" description="Disordered" evidence="1">
    <location>
        <begin position="1"/>
        <end position="30"/>
    </location>
</feature>
<evidence type="ECO:0000256" key="1">
    <source>
        <dbReference type="SAM" id="MobiDB-lite"/>
    </source>
</evidence>
<evidence type="ECO:0000313" key="3">
    <source>
        <dbReference type="EMBL" id="GAC69151.1"/>
    </source>
</evidence>
<feature type="compositionally biased region" description="Low complexity" evidence="1">
    <location>
        <begin position="1"/>
        <end position="11"/>
    </location>
</feature>
<proteinExistence type="predicted"/>
<evidence type="ECO:0000313" key="4">
    <source>
        <dbReference type="Proteomes" id="UP000011666"/>
    </source>
</evidence>
<dbReference type="eggNOG" id="COG3284">
    <property type="taxonomic scope" value="Bacteria"/>
</dbReference>
<evidence type="ECO:0000259" key="2">
    <source>
        <dbReference type="Pfam" id="PF01590"/>
    </source>
</evidence>
<name>M0QLG3_9ACTN</name>
<dbReference type="InterPro" id="IPR003018">
    <property type="entry name" value="GAF"/>
</dbReference>
<accession>M0QLG3</accession>
<dbReference type="AlphaFoldDB" id="M0QLG3"/>
<dbReference type="InterPro" id="IPR029016">
    <property type="entry name" value="GAF-like_dom_sf"/>
</dbReference>
<dbReference type="STRING" id="1223545.GS4_20_02170"/>
<keyword evidence="4" id="KW-1185">Reference proteome</keyword>
<reference evidence="3 4" key="1">
    <citation type="submission" date="2013-01" db="EMBL/GenBank/DDBJ databases">
        <title>Whole genome shotgun sequence of Gordonia soli NBRC 108243.</title>
        <authorList>
            <person name="Isaki-Nakamura S."/>
            <person name="Hosoyama A."/>
            <person name="Tsuchikane K."/>
            <person name="Ando Y."/>
            <person name="Baba S."/>
            <person name="Ohji S."/>
            <person name="Hamada M."/>
            <person name="Tamura T."/>
            <person name="Yamazoe A."/>
            <person name="Yamazaki S."/>
            <person name="Fujita N."/>
        </authorList>
    </citation>
    <scope>NUCLEOTIDE SEQUENCE [LARGE SCALE GENOMIC DNA]</scope>
    <source>
        <strain evidence="3 4">NBRC 108243</strain>
    </source>
</reference>
<dbReference type="Pfam" id="PF01590">
    <property type="entry name" value="GAF"/>
    <property type="match status" value="1"/>
</dbReference>
<protein>
    <recommendedName>
        <fullName evidence="2">GAF domain-containing protein</fullName>
    </recommendedName>
</protein>
<sequence>MRTPVDTATRTDQARADTCGPEPAVGAGDDPRQFAQVLSAVYDAAMTGAKLPARPRPVISESWERAATAGVDPDAGGGHGALEVSELEISRHESGLAGVLPELTRGLDAVIADGDNVLVVADHRGRVLWRSGSGRVLTRADRLGFIEGADWAEDAVGTNAIGTALMFGRAVQVFSAEHFVRTHHAWTCAGAPIRDPRTGSVLGVVDVSGPAATIHPTMVALVDAVAKLAEARLRDQHRESLDHLRSIAAPILARAAGPALAVDNDGWVAALDAIPPQTRIRLPGRTTPGRFVVGPLGECDIDPLPGGWLVRIADPDGRRPTSVELDLRDSARPVVTVSGGAGGWSFHPSPRHAQILDLLAQHRSGRSAAQMSADLFGVEDRTITIRAEMSRLRKHASGLLDANPYRFADAVEVTVRRAVG</sequence>
<dbReference type="EMBL" id="BANX01000020">
    <property type="protein sequence ID" value="GAC69151.1"/>
    <property type="molecule type" value="Genomic_DNA"/>
</dbReference>